<proteinExistence type="predicted"/>
<evidence type="ECO:0000313" key="2">
    <source>
        <dbReference type="EMBL" id="KKL24799.1"/>
    </source>
</evidence>
<sequence length="137" mass="15249">MQTEWIITGFLRQADDILRRRPWTTRSMGSTAALWRLAATLIVFSMIYGAMMSSFGGLGGERIWHVFFVALKVPLLLLTTSLICLPSFFVCNTLFGLRSDFPEAIRALAATQAGLAVILASLAPLTAFWYVSYDNYS</sequence>
<feature type="transmembrane region" description="Helical" evidence="1">
    <location>
        <begin position="63"/>
        <end position="95"/>
    </location>
</feature>
<evidence type="ECO:0000256" key="1">
    <source>
        <dbReference type="SAM" id="Phobius"/>
    </source>
</evidence>
<feature type="non-terminal residue" evidence="2">
    <location>
        <position position="137"/>
    </location>
</feature>
<keyword evidence="1" id="KW-0812">Transmembrane</keyword>
<keyword evidence="1" id="KW-1133">Transmembrane helix</keyword>
<evidence type="ECO:0008006" key="3">
    <source>
        <dbReference type="Google" id="ProtNLM"/>
    </source>
</evidence>
<feature type="transmembrane region" description="Helical" evidence="1">
    <location>
        <begin position="33"/>
        <end position="51"/>
    </location>
</feature>
<dbReference type="EMBL" id="LAZR01036452">
    <property type="protein sequence ID" value="KKL24799.1"/>
    <property type="molecule type" value="Genomic_DNA"/>
</dbReference>
<name>A0A0F9BS93_9ZZZZ</name>
<organism evidence="2">
    <name type="scientific">marine sediment metagenome</name>
    <dbReference type="NCBI Taxonomy" id="412755"/>
    <lineage>
        <taxon>unclassified sequences</taxon>
        <taxon>metagenomes</taxon>
        <taxon>ecological metagenomes</taxon>
    </lineage>
</organism>
<protein>
    <recommendedName>
        <fullName evidence="3">Yip1 domain-containing protein</fullName>
    </recommendedName>
</protein>
<comment type="caution">
    <text evidence="2">The sequence shown here is derived from an EMBL/GenBank/DDBJ whole genome shotgun (WGS) entry which is preliminary data.</text>
</comment>
<reference evidence="2" key="1">
    <citation type="journal article" date="2015" name="Nature">
        <title>Complex archaea that bridge the gap between prokaryotes and eukaryotes.</title>
        <authorList>
            <person name="Spang A."/>
            <person name="Saw J.H."/>
            <person name="Jorgensen S.L."/>
            <person name="Zaremba-Niedzwiedzka K."/>
            <person name="Martijn J."/>
            <person name="Lind A.E."/>
            <person name="van Eijk R."/>
            <person name="Schleper C."/>
            <person name="Guy L."/>
            <person name="Ettema T.J."/>
        </authorList>
    </citation>
    <scope>NUCLEOTIDE SEQUENCE</scope>
</reference>
<gene>
    <name evidence="2" type="ORF">LCGC14_2411690</name>
</gene>
<keyword evidence="1" id="KW-0472">Membrane</keyword>
<feature type="transmembrane region" description="Helical" evidence="1">
    <location>
        <begin position="107"/>
        <end position="131"/>
    </location>
</feature>
<accession>A0A0F9BS93</accession>
<dbReference type="AlphaFoldDB" id="A0A0F9BS93"/>